<dbReference type="Proteomes" id="UP001243420">
    <property type="component" value="Chromosome"/>
</dbReference>
<evidence type="ECO:0008006" key="4">
    <source>
        <dbReference type="Google" id="ProtNLM"/>
    </source>
</evidence>
<reference evidence="2 3" key="1">
    <citation type="submission" date="2023-04" db="EMBL/GenBank/DDBJ databases">
        <title>Jannaschia ovalis sp. nov., a marine bacterium isolated from sea tidal flat.</title>
        <authorList>
            <person name="Kwon D.Y."/>
            <person name="Kim J.-J."/>
        </authorList>
    </citation>
    <scope>NUCLEOTIDE SEQUENCE [LARGE SCALE GENOMIC DNA]</scope>
    <source>
        <strain evidence="2 3">GRR-S6-38</strain>
    </source>
</reference>
<evidence type="ECO:0000313" key="2">
    <source>
        <dbReference type="EMBL" id="WGH79714.1"/>
    </source>
</evidence>
<proteinExistence type="predicted"/>
<dbReference type="EMBL" id="CP122537">
    <property type="protein sequence ID" value="WGH79714.1"/>
    <property type="molecule type" value="Genomic_DNA"/>
</dbReference>
<keyword evidence="1" id="KW-0732">Signal</keyword>
<sequence>MRWLILAALAGLAAPAAAQEPMSPAAFLDALEGRTATFVMRDGGDLVGIERFLDRARTVWAHADGSCAYGTIMLRGPQVCFTYDDDPGVSHCWLPFRDGETHVRSLSSGEVQRISRIDDSYVGCDGEPLS</sequence>
<feature type="signal peptide" evidence="1">
    <location>
        <begin position="1"/>
        <end position="18"/>
    </location>
</feature>
<evidence type="ECO:0000313" key="3">
    <source>
        <dbReference type="Proteomes" id="UP001243420"/>
    </source>
</evidence>
<evidence type="ECO:0000256" key="1">
    <source>
        <dbReference type="SAM" id="SignalP"/>
    </source>
</evidence>
<gene>
    <name evidence="2" type="ORF">P8627_05480</name>
</gene>
<organism evidence="2 3">
    <name type="scientific">Jannaschia ovalis</name>
    <dbReference type="NCBI Taxonomy" id="3038773"/>
    <lineage>
        <taxon>Bacteria</taxon>
        <taxon>Pseudomonadati</taxon>
        <taxon>Pseudomonadota</taxon>
        <taxon>Alphaproteobacteria</taxon>
        <taxon>Rhodobacterales</taxon>
        <taxon>Roseobacteraceae</taxon>
        <taxon>Jannaschia</taxon>
    </lineage>
</organism>
<protein>
    <recommendedName>
        <fullName evidence="4">Protease inhibitor Inh</fullName>
    </recommendedName>
</protein>
<keyword evidence="3" id="KW-1185">Reference proteome</keyword>
<name>A0ABY8LEI0_9RHOB</name>
<dbReference type="RefSeq" id="WP_279966647.1">
    <property type="nucleotide sequence ID" value="NZ_CP122537.1"/>
</dbReference>
<accession>A0ABY8LEI0</accession>
<feature type="chain" id="PRO_5047195163" description="Protease inhibitor Inh" evidence="1">
    <location>
        <begin position="19"/>
        <end position="130"/>
    </location>
</feature>